<dbReference type="CDD" id="cd24049">
    <property type="entry name" value="ASKHA_NBD_PilM"/>
    <property type="match status" value="1"/>
</dbReference>
<dbReference type="InterPro" id="IPR043129">
    <property type="entry name" value="ATPase_NBD"/>
</dbReference>
<gene>
    <name evidence="2" type="primary">pilM</name>
    <name evidence="2" type="ORF">Q6348_11340</name>
</gene>
<name>A0ABT9DA99_9CELL</name>
<keyword evidence="3" id="KW-1185">Reference proteome</keyword>
<feature type="domain" description="SHS2" evidence="1">
    <location>
        <begin position="17"/>
        <end position="186"/>
    </location>
</feature>
<dbReference type="Gene3D" id="3.30.420.40">
    <property type="match status" value="2"/>
</dbReference>
<protein>
    <submittedName>
        <fullName evidence="2">Type IV pilus assembly protein PilM</fullName>
    </submittedName>
</protein>
<dbReference type="InterPro" id="IPR005883">
    <property type="entry name" value="PilM"/>
</dbReference>
<proteinExistence type="predicted"/>
<dbReference type="PANTHER" id="PTHR32432">
    <property type="entry name" value="CELL DIVISION PROTEIN FTSA-RELATED"/>
    <property type="match status" value="1"/>
</dbReference>
<evidence type="ECO:0000313" key="3">
    <source>
        <dbReference type="Proteomes" id="UP001232536"/>
    </source>
</evidence>
<dbReference type="InterPro" id="IPR003494">
    <property type="entry name" value="SHS2_FtsA"/>
</dbReference>
<evidence type="ECO:0000313" key="2">
    <source>
        <dbReference type="EMBL" id="MDO8107791.1"/>
    </source>
</evidence>
<sequence length="358" mass="37363">MTWTPRERGRPVAKAGVIGLDIGATCVRAAEVSKSSANGSATLTRYAEVPLPLGTVRDGEVEDAATVSAAIRQLWSVGKFATRDVNIGVGNQRVIVRELDLPWLPLAQLKQSLPFQVGELLPMPADEALLDFLPTAEVDGPQGRMLHGMLVAATRDTVRANILAVESAGLRPQMVDLSSFALLRALIGGEAATKTVAVVEIGAQITQVVVVASGAPRFVRILPFGGNHTTEAVARELSVSFQEAEDLKRKVGLGMEVPGELQAVGNAVLETARPLVESIRNTFVYYASNNPGAAVDLVVLAGGGAMLPGLGQYLASASRIPVSVGDALSTVRRGKHLVIGDHGRVAAVPVGLAKAVAA</sequence>
<comment type="caution">
    <text evidence="2">The sequence shown here is derived from an EMBL/GenBank/DDBJ whole genome shotgun (WGS) entry which is preliminary data.</text>
</comment>
<dbReference type="Proteomes" id="UP001232536">
    <property type="component" value="Unassembled WGS sequence"/>
</dbReference>
<evidence type="ECO:0000259" key="1">
    <source>
        <dbReference type="SMART" id="SM00842"/>
    </source>
</evidence>
<dbReference type="PANTHER" id="PTHR32432:SF3">
    <property type="entry name" value="ETHANOLAMINE UTILIZATION PROTEIN EUTJ"/>
    <property type="match status" value="1"/>
</dbReference>
<dbReference type="InterPro" id="IPR050696">
    <property type="entry name" value="FtsA/MreB"/>
</dbReference>
<organism evidence="2 3">
    <name type="scientific">Actinotalea lenta</name>
    <dbReference type="NCBI Taxonomy" id="3064654"/>
    <lineage>
        <taxon>Bacteria</taxon>
        <taxon>Bacillati</taxon>
        <taxon>Actinomycetota</taxon>
        <taxon>Actinomycetes</taxon>
        <taxon>Micrococcales</taxon>
        <taxon>Cellulomonadaceae</taxon>
        <taxon>Actinotalea</taxon>
    </lineage>
</organism>
<reference evidence="2 3" key="1">
    <citation type="submission" date="2023-07" db="EMBL/GenBank/DDBJ databases">
        <title>Description of novel actinomycetes strains, isolated from tidal flat sediment.</title>
        <authorList>
            <person name="Lu C."/>
        </authorList>
    </citation>
    <scope>NUCLEOTIDE SEQUENCE [LARGE SCALE GENOMIC DNA]</scope>
    <source>
        <strain evidence="2 3">SYSU T00b441</strain>
    </source>
</reference>
<dbReference type="SMART" id="SM00842">
    <property type="entry name" value="FtsA"/>
    <property type="match status" value="1"/>
</dbReference>
<dbReference type="SUPFAM" id="SSF53067">
    <property type="entry name" value="Actin-like ATPase domain"/>
    <property type="match status" value="2"/>
</dbReference>
<dbReference type="NCBIfam" id="TIGR01175">
    <property type="entry name" value="pilM"/>
    <property type="match status" value="1"/>
</dbReference>
<dbReference type="PIRSF" id="PIRSF019169">
    <property type="entry name" value="PilM"/>
    <property type="match status" value="1"/>
</dbReference>
<dbReference type="Gene3D" id="3.30.1490.300">
    <property type="match status" value="1"/>
</dbReference>
<dbReference type="EMBL" id="JAUQYP010000001">
    <property type="protein sequence ID" value="MDO8107791.1"/>
    <property type="molecule type" value="Genomic_DNA"/>
</dbReference>
<accession>A0ABT9DA99</accession>
<dbReference type="RefSeq" id="WP_304601399.1">
    <property type="nucleotide sequence ID" value="NZ_JAUQYP010000001.1"/>
</dbReference>
<dbReference type="Pfam" id="PF11104">
    <property type="entry name" value="PilM_2"/>
    <property type="match status" value="1"/>
</dbReference>